<dbReference type="InterPro" id="IPR050469">
    <property type="entry name" value="Diguanylate_Cyclase"/>
</dbReference>
<dbReference type="GO" id="GO:0043709">
    <property type="term" value="P:cell adhesion involved in single-species biofilm formation"/>
    <property type="evidence" value="ECO:0007669"/>
    <property type="project" value="TreeGrafter"/>
</dbReference>
<dbReference type="SUPFAM" id="SSF55073">
    <property type="entry name" value="Nucleotide cyclase"/>
    <property type="match status" value="1"/>
</dbReference>
<feature type="domain" description="GGDEF" evidence="7">
    <location>
        <begin position="521"/>
        <end position="659"/>
    </location>
</feature>
<evidence type="ECO:0000313" key="9">
    <source>
        <dbReference type="Proteomes" id="UP001239782"/>
    </source>
</evidence>
<gene>
    <name evidence="8" type="ORF">Q9312_10945</name>
</gene>
<keyword evidence="6" id="KW-0732">Signal</keyword>
<proteinExistence type="predicted"/>
<dbReference type="PANTHER" id="PTHR45138">
    <property type="entry name" value="REGULATORY COMPONENTS OF SENSORY TRANSDUCTION SYSTEM"/>
    <property type="match status" value="1"/>
</dbReference>
<keyword evidence="5" id="KW-0812">Transmembrane</keyword>
<dbReference type="SMART" id="SM00028">
    <property type="entry name" value="TPR"/>
    <property type="match status" value="4"/>
</dbReference>
<keyword evidence="4" id="KW-0175">Coiled coil</keyword>
<evidence type="ECO:0000256" key="4">
    <source>
        <dbReference type="SAM" id="Coils"/>
    </source>
</evidence>
<dbReference type="GO" id="GO:1902201">
    <property type="term" value="P:negative regulation of bacterial-type flagellum-dependent cell motility"/>
    <property type="evidence" value="ECO:0007669"/>
    <property type="project" value="TreeGrafter"/>
</dbReference>
<keyword evidence="9" id="KW-1185">Reference proteome</keyword>
<dbReference type="EC" id="2.7.7.65" evidence="2"/>
<organism evidence="8 9">
    <name type="scientific">Pleionea litopenaei</name>
    <dbReference type="NCBI Taxonomy" id="3070815"/>
    <lineage>
        <taxon>Bacteria</taxon>
        <taxon>Pseudomonadati</taxon>
        <taxon>Pseudomonadota</taxon>
        <taxon>Gammaproteobacteria</taxon>
        <taxon>Oceanospirillales</taxon>
        <taxon>Pleioneaceae</taxon>
        <taxon>Pleionea</taxon>
    </lineage>
</organism>
<dbReference type="FunFam" id="3.30.70.270:FF:000001">
    <property type="entry name" value="Diguanylate cyclase domain protein"/>
    <property type="match status" value="1"/>
</dbReference>
<keyword evidence="5" id="KW-0472">Membrane</keyword>
<feature type="coiled-coil region" evidence="4">
    <location>
        <begin position="332"/>
        <end position="362"/>
    </location>
</feature>
<dbReference type="InterPro" id="IPR019734">
    <property type="entry name" value="TPR_rpt"/>
</dbReference>
<dbReference type="InterPro" id="IPR000160">
    <property type="entry name" value="GGDEF_dom"/>
</dbReference>
<dbReference type="PROSITE" id="PS50887">
    <property type="entry name" value="GGDEF"/>
    <property type="match status" value="1"/>
</dbReference>
<name>A0AA51RQG7_9GAMM</name>
<dbReference type="Gene3D" id="3.30.70.270">
    <property type="match status" value="1"/>
</dbReference>
<dbReference type="Proteomes" id="UP001239782">
    <property type="component" value="Chromosome"/>
</dbReference>
<dbReference type="KEGG" id="plei:Q9312_10945"/>
<dbReference type="PANTHER" id="PTHR45138:SF9">
    <property type="entry name" value="DIGUANYLATE CYCLASE DGCM-RELATED"/>
    <property type="match status" value="1"/>
</dbReference>
<feature type="chain" id="PRO_5041397419" description="diguanylate cyclase" evidence="6">
    <location>
        <begin position="24"/>
        <end position="699"/>
    </location>
</feature>
<dbReference type="AlphaFoldDB" id="A0AA51RQG7"/>
<dbReference type="InterPro" id="IPR043128">
    <property type="entry name" value="Rev_trsase/Diguanyl_cyclase"/>
</dbReference>
<dbReference type="InterPro" id="IPR029787">
    <property type="entry name" value="Nucleotide_cyclase"/>
</dbReference>
<feature type="transmembrane region" description="Helical" evidence="5">
    <location>
        <begin position="443"/>
        <end position="463"/>
    </location>
</feature>
<dbReference type="GO" id="GO:0052621">
    <property type="term" value="F:diguanylate cyclase activity"/>
    <property type="evidence" value="ECO:0007669"/>
    <property type="project" value="UniProtKB-EC"/>
</dbReference>
<sequence>MLNRAVFWILLACAALLTAKASATPSSWFNDYKNHQHSDPFLAIESLEKWLNENAQSDVAIDGEAYFRLTQLYFKVGRTTQAKSTIELLKSQEEQLSEQGKVWLGLAQVSGLLAEVKVDPARAILIDIKSDALNNNKTMAAYFYYLEGQQRSLNSLYEDAISDLNEAGIIAESIDETYIQLGVLSHLVNIQYYMEQYEESLKTNQLLAEKALSLNDNFIRIFTYSNAMNIYYMMANKKNMEIGTLTDQSDIDRAEAIHQDYIQKSTFYRNKIFDEAREVGAFKPYLRAKIQLQNEFLREEDFDKAIQTAKESIETAEKYISPFEKAVSYNNLSIALRAQEKYEEAIEALKQAEVIYREMQQEQSILWALEDYSIIYELKGDFEAALDYRKQLHNESMALVRKTNNDKVLELQKIFESEKKQREIDRLHQINQLNETKLSDQRAILALSVTSVIFVVIALLLAYRRNKDIANKNALLDELNSKLKEQALRDPLTKLYNRRFINEVQHKLVSRALREKNRSKRKLGLVLLDIDHFKAVNDQYGHDTGDQVLLSVANDLTHSLRSEDIAVRWGGEEFLVILTDTDKHGITQFCERMLNSRSSQTVNLKGQSLTVTTSLGYLLFPFSTGEESSLTWDESLKLLDNLLYLAKENGRNQGATIKNHKSSLSEEDKKNLLSLQASYDGRIFAAKGIAVDWLKPLSQ</sequence>
<protein>
    <recommendedName>
        <fullName evidence="2">diguanylate cyclase</fullName>
        <ecNumber evidence="2">2.7.7.65</ecNumber>
    </recommendedName>
</protein>
<dbReference type="SMART" id="SM00267">
    <property type="entry name" value="GGDEF"/>
    <property type="match status" value="1"/>
</dbReference>
<comment type="catalytic activity">
    <reaction evidence="3">
        <text>2 GTP = 3',3'-c-di-GMP + 2 diphosphate</text>
        <dbReference type="Rhea" id="RHEA:24898"/>
        <dbReference type="ChEBI" id="CHEBI:33019"/>
        <dbReference type="ChEBI" id="CHEBI:37565"/>
        <dbReference type="ChEBI" id="CHEBI:58805"/>
        <dbReference type="EC" id="2.7.7.65"/>
    </reaction>
</comment>
<evidence type="ECO:0000256" key="3">
    <source>
        <dbReference type="ARBA" id="ARBA00034247"/>
    </source>
</evidence>
<dbReference type="InterPro" id="IPR011990">
    <property type="entry name" value="TPR-like_helical_dom_sf"/>
</dbReference>
<dbReference type="Pfam" id="PF13424">
    <property type="entry name" value="TPR_12"/>
    <property type="match status" value="1"/>
</dbReference>
<evidence type="ECO:0000259" key="7">
    <source>
        <dbReference type="PROSITE" id="PS50887"/>
    </source>
</evidence>
<reference evidence="8 9" key="1">
    <citation type="submission" date="2023-08" db="EMBL/GenBank/DDBJ databases">
        <title>Pleionea litopenaei sp. nov., isolated from stomach of juvenile Litopenaeus vannamei.</title>
        <authorList>
            <person name="Rho A.M."/>
            <person name="Hwang C.Y."/>
        </authorList>
    </citation>
    <scope>NUCLEOTIDE SEQUENCE [LARGE SCALE GENOMIC DNA]</scope>
    <source>
        <strain evidence="8 9">HL-JVS1</strain>
    </source>
</reference>
<dbReference type="EMBL" id="CP133548">
    <property type="protein sequence ID" value="WMS85731.1"/>
    <property type="molecule type" value="Genomic_DNA"/>
</dbReference>
<dbReference type="GO" id="GO:0005886">
    <property type="term" value="C:plasma membrane"/>
    <property type="evidence" value="ECO:0007669"/>
    <property type="project" value="TreeGrafter"/>
</dbReference>
<dbReference type="Gene3D" id="1.25.40.10">
    <property type="entry name" value="Tetratricopeptide repeat domain"/>
    <property type="match status" value="2"/>
</dbReference>
<dbReference type="CDD" id="cd01949">
    <property type="entry name" value="GGDEF"/>
    <property type="match status" value="1"/>
</dbReference>
<dbReference type="Pfam" id="PF00990">
    <property type="entry name" value="GGDEF"/>
    <property type="match status" value="1"/>
</dbReference>
<evidence type="ECO:0000256" key="2">
    <source>
        <dbReference type="ARBA" id="ARBA00012528"/>
    </source>
</evidence>
<comment type="cofactor">
    <cofactor evidence="1">
        <name>Mg(2+)</name>
        <dbReference type="ChEBI" id="CHEBI:18420"/>
    </cofactor>
</comment>
<dbReference type="RefSeq" id="WP_309200884.1">
    <property type="nucleotide sequence ID" value="NZ_CP133548.1"/>
</dbReference>
<keyword evidence="5" id="KW-1133">Transmembrane helix</keyword>
<dbReference type="SUPFAM" id="SSF48452">
    <property type="entry name" value="TPR-like"/>
    <property type="match status" value="1"/>
</dbReference>
<feature type="signal peptide" evidence="6">
    <location>
        <begin position="1"/>
        <end position="23"/>
    </location>
</feature>
<evidence type="ECO:0000256" key="5">
    <source>
        <dbReference type="SAM" id="Phobius"/>
    </source>
</evidence>
<accession>A0AA51RQG7</accession>
<evidence type="ECO:0000256" key="1">
    <source>
        <dbReference type="ARBA" id="ARBA00001946"/>
    </source>
</evidence>
<evidence type="ECO:0000256" key="6">
    <source>
        <dbReference type="SAM" id="SignalP"/>
    </source>
</evidence>
<evidence type="ECO:0000313" key="8">
    <source>
        <dbReference type="EMBL" id="WMS85731.1"/>
    </source>
</evidence>
<dbReference type="NCBIfam" id="TIGR00254">
    <property type="entry name" value="GGDEF"/>
    <property type="match status" value="1"/>
</dbReference>